<dbReference type="InterPro" id="IPR013325">
    <property type="entry name" value="RNA_pol_sigma_r2"/>
</dbReference>
<comment type="similarity">
    <text evidence="1">Belongs to the sigma-70 factor family. ECF subfamily.</text>
</comment>
<evidence type="ECO:0000256" key="5">
    <source>
        <dbReference type="ARBA" id="ARBA00023163"/>
    </source>
</evidence>
<keyword evidence="5" id="KW-0804">Transcription</keyword>
<evidence type="ECO:0000256" key="1">
    <source>
        <dbReference type="ARBA" id="ARBA00010641"/>
    </source>
</evidence>
<keyword evidence="4" id="KW-0238">DNA-binding</keyword>
<dbReference type="Gene3D" id="1.10.1740.10">
    <property type="match status" value="1"/>
</dbReference>
<accession>A0ABV7FRM8</accession>
<dbReference type="InterPro" id="IPR014284">
    <property type="entry name" value="RNA_pol_sigma-70_dom"/>
</dbReference>
<feature type="domain" description="RNA polymerase sigma-70 region 2" evidence="6">
    <location>
        <begin position="32"/>
        <end position="101"/>
    </location>
</feature>
<keyword evidence="3" id="KW-0731">Sigma factor</keyword>
<dbReference type="InterPro" id="IPR007627">
    <property type="entry name" value="RNA_pol_sigma70_r2"/>
</dbReference>
<reference evidence="8" key="1">
    <citation type="journal article" date="2019" name="Int. J. Syst. Evol. Microbiol.">
        <title>The Global Catalogue of Microorganisms (GCM) 10K type strain sequencing project: providing services to taxonomists for standard genome sequencing and annotation.</title>
        <authorList>
            <consortium name="The Broad Institute Genomics Platform"/>
            <consortium name="The Broad Institute Genome Sequencing Center for Infectious Disease"/>
            <person name="Wu L."/>
            <person name="Ma J."/>
        </authorList>
    </citation>
    <scope>NUCLEOTIDE SEQUENCE [LARGE SCALE GENOMIC DNA]</scope>
    <source>
        <strain evidence="8">KCTC 52473</strain>
    </source>
</reference>
<dbReference type="InterPro" id="IPR013324">
    <property type="entry name" value="RNA_pol_sigma_r3/r4-like"/>
</dbReference>
<dbReference type="PANTHER" id="PTHR43133">
    <property type="entry name" value="RNA POLYMERASE ECF-TYPE SIGMA FACTO"/>
    <property type="match status" value="1"/>
</dbReference>
<dbReference type="Proteomes" id="UP001595478">
    <property type="component" value="Unassembled WGS sequence"/>
</dbReference>
<keyword evidence="2" id="KW-0805">Transcription regulation</keyword>
<gene>
    <name evidence="7" type="ORF">ACFOHL_14135</name>
</gene>
<dbReference type="SUPFAM" id="SSF88946">
    <property type="entry name" value="Sigma2 domain of RNA polymerase sigma factors"/>
    <property type="match status" value="1"/>
</dbReference>
<dbReference type="RefSeq" id="WP_376920881.1">
    <property type="nucleotide sequence ID" value="NZ_JBHRSW010000029.1"/>
</dbReference>
<name>A0ABV7FRM8_9ALTE</name>
<comment type="caution">
    <text evidence="7">The sequence shown here is derived from an EMBL/GenBank/DDBJ whole genome shotgun (WGS) entry which is preliminary data.</text>
</comment>
<evidence type="ECO:0000256" key="4">
    <source>
        <dbReference type="ARBA" id="ARBA00023125"/>
    </source>
</evidence>
<keyword evidence="8" id="KW-1185">Reference proteome</keyword>
<sequence length="267" mass="30418">MTERGQDPTGTSSRDLVAQIQAGNRAAEETLVLKYWKSLYFIINRKANAPDLSADLVQDTLLTVIEKARKGEIENADALASFIRQTGMNLLLAHYRKEARRKTDTQEDNELPFPDLSPNVEHKLQHDELVCLVNSVIDEMPTPRDKDILFRYYLHGQSKDLVCEELSLSSMHFDRVLFRARTRLKEIIAKKLKVEPRALKLAKLLAIISFCIGLAQYIDFTDAVDGVASKFVNQVGVFADTRHYVSHQSANKGFIYRTSPVVFKRDY</sequence>
<dbReference type="SUPFAM" id="SSF88659">
    <property type="entry name" value="Sigma3 and sigma4 domains of RNA polymerase sigma factors"/>
    <property type="match status" value="1"/>
</dbReference>
<evidence type="ECO:0000256" key="3">
    <source>
        <dbReference type="ARBA" id="ARBA00023082"/>
    </source>
</evidence>
<evidence type="ECO:0000313" key="7">
    <source>
        <dbReference type="EMBL" id="MFC3122760.1"/>
    </source>
</evidence>
<dbReference type="Pfam" id="PF04542">
    <property type="entry name" value="Sigma70_r2"/>
    <property type="match status" value="1"/>
</dbReference>
<proteinExistence type="inferred from homology"/>
<dbReference type="NCBIfam" id="TIGR02937">
    <property type="entry name" value="sigma70-ECF"/>
    <property type="match status" value="1"/>
</dbReference>
<evidence type="ECO:0000256" key="2">
    <source>
        <dbReference type="ARBA" id="ARBA00023015"/>
    </source>
</evidence>
<dbReference type="PANTHER" id="PTHR43133:SF8">
    <property type="entry name" value="RNA POLYMERASE SIGMA FACTOR HI_1459-RELATED"/>
    <property type="match status" value="1"/>
</dbReference>
<organism evidence="7 8">
    <name type="scientific">Agaribacter flavus</name>
    <dbReference type="NCBI Taxonomy" id="1902781"/>
    <lineage>
        <taxon>Bacteria</taxon>
        <taxon>Pseudomonadati</taxon>
        <taxon>Pseudomonadota</taxon>
        <taxon>Gammaproteobacteria</taxon>
        <taxon>Alteromonadales</taxon>
        <taxon>Alteromonadaceae</taxon>
        <taxon>Agaribacter</taxon>
    </lineage>
</organism>
<dbReference type="EMBL" id="JBHRSW010000029">
    <property type="protein sequence ID" value="MFC3122760.1"/>
    <property type="molecule type" value="Genomic_DNA"/>
</dbReference>
<protein>
    <submittedName>
        <fullName evidence="7">RNA polymerase sigma factor</fullName>
    </submittedName>
</protein>
<dbReference type="InterPro" id="IPR039425">
    <property type="entry name" value="RNA_pol_sigma-70-like"/>
</dbReference>
<evidence type="ECO:0000313" key="8">
    <source>
        <dbReference type="Proteomes" id="UP001595478"/>
    </source>
</evidence>
<evidence type="ECO:0000259" key="6">
    <source>
        <dbReference type="Pfam" id="PF04542"/>
    </source>
</evidence>